<dbReference type="Proteomes" id="UP000231553">
    <property type="component" value="Unassembled WGS sequence"/>
</dbReference>
<sequence length="50" mass="5503">MRPRPADAGSEPPLHDANDLTRGGNLAYIQLADQLYTLRITRAGKLILTK</sequence>
<dbReference type="AlphaFoldDB" id="A0A2M8J174"/>
<dbReference type="RefSeq" id="WP_100162704.1">
    <property type="nucleotide sequence ID" value="NZ_PGTB01000040.1"/>
</dbReference>
<organism evidence="2 3">
    <name type="scientific">Pseudooceanicola lipolyticus</name>
    <dbReference type="NCBI Taxonomy" id="2029104"/>
    <lineage>
        <taxon>Bacteria</taxon>
        <taxon>Pseudomonadati</taxon>
        <taxon>Pseudomonadota</taxon>
        <taxon>Alphaproteobacteria</taxon>
        <taxon>Rhodobacterales</taxon>
        <taxon>Paracoccaceae</taxon>
        <taxon>Pseudooceanicola</taxon>
    </lineage>
</organism>
<protein>
    <submittedName>
        <fullName evidence="2">Hemin uptake protein HemP</fullName>
    </submittedName>
</protein>
<keyword evidence="3" id="KW-1185">Reference proteome</keyword>
<evidence type="ECO:0000256" key="1">
    <source>
        <dbReference type="SAM" id="MobiDB-lite"/>
    </source>
</evidence>
<dbReference type="Gene3D" id="2.10.70.10">
    <property type="entry name" value="Complement Module, domain 1"/>
    <property type="match status" value="1"/>
</dbReference>
<dbReference type="InterPro" id="IPR019600">
    <property type="entry name" value="Hemin_uptake_protein_HemP"/>
</dbReference>
<gene>
    <name evidence="2" type="ORF">CVM52_11805</name>
</gene>
<proteinExistence type="predicted"/>
<dbReference type="OrthoDB" id="7691333at2"/>
<evidence type="ECO:0000313" key="2">
    <source>
        <dbReference type="EMBL" id="PJE36515.1"/>
    </source>
</evidence>
<comment type="caution">
    <text evidence="2">The sequence shown here is derived from an EMBL/GenBank/DDBJ whole genome shotgun (WGS) entry which is preliminary data.</text>
</comment>
<accession>A0A2M8J174</accession>
<dbReference type="Pfam" id="PF10636">
    <property type="entry name" value="hemP"/>
    <property type="match status" value="1"/>
</dbReference>
<dbReference type="EMBL" id="PGTB01000040">
    <property type="protein sequence ID" value="PJE36515.1"/>
    <property type="molecule type" value="Genomic_DNA"/>
</dbReference>
<evidence type="ECO:0000313" key="3">
    <source>
        <dbReference type="Proteomes" id="UP000231553"/>
    </source>
</evidence>
<feature type="region of interest" description="Disordered" evidence="1">
    <location>
        <begin position="1"/>
        <end position="20"/>
    </location>
</feature>
<name>A0A2M8J174_9RHOB</name>
<reference evidence="2 3" key="1">
    <citation type="journal article" date="2018" name="Int. J. Syst. Evol. Microbiol.">
        <title>Pseudooceanicola lipolyticus sp. nov., a marine alphaproteobacterium, reclassification of Oceanicola flagellatus as Pseudooceanicola flagellatus comb. nov. and emended description of the genus Pseudooceanicola.</title>
        <authorList>
            <person name="Huang M.-M."/>
            <person name="Guo L.-L."/>
            <person name="Wu Y.-H."/>
            <person name="Lai Q.-L."/>
            <person name="Shao Z.-Z."/>
            <person name="Wang C.-S."/>
            <person name="Wu M."/>
            <person name="Xu X.-W."/>
        </authorList>
    </citation>
    <scope>NUCLEOTIDE SEQUENCE [LARGE SCALE GENOMIC DNA]</scope>
    <source>
        <strain evidence="2 3">157</strain>
    </source>
</reference>